<keyword evidence="5" id="KW-1185">Reference proteome</keyword>
<feature type="transmembrane region" description="Helical" evidence="2">
    <location>
        <begin position="48"/>
        <end position="70"/>
    </location>
</feature>
<evidence type="ECO:0000256" key="2">
    <source>
        <dbReference type="SAM" id="Phobius"/>
    </source>
</evidence>
<evidence type="ECO:0000313" key="5">
    <source>
        <dbReference type="Proteomes" id="UP000011087"/>
    </source>
</evidence>
<accession>L1J3Z8</accession>
<feature type="transmembrane region" description="Helical" evidence="2">
    <location>
        <begin position="639"/>
        <end position="657"/>
    </location>
</feature>
<reference evidence="5" key="2">
    <citation type="submission" date="2012-11" db="EMBL/GenBank/DDBJ databases">
        <authorList>
            <person name="Kuo A."/>
            <person name="Curtis B.A."/>
            <person name="Tanifuji G."/>
            <person name="Burki F."/>
            <person name="Gruber A."/>
            <person name="Irimia M."/>
            <person name="Maruyama S."/>
            <person name="Arias M.C."/>
            <person name="Ball S.G."/>
            <person name="Gile G.H."/>
            <person name="Hirakawa Y."/>
            <person name="Hopkins J.F."/>
            <person name="Rensing S.A."/>
            <person name="Schmutz J."/>
            <person name="Symeonidi A."/>
            <person name="Elias M."/>
            <person name="Eveleigh R.J."/>
            <person name="Herman E.K."/>
            <person name="Klute M.J."/>
            <person name="Nakayama T."/>
            <person name="Obornik M."/>
            <person name="Reyes-Prieto A."/>
            <person name="Armbrust E.V."/>
            <person name="Aves S.J."/>
            <person name="Beiko R.G."/>
            <person name="Coutinho P."/>
            <person name="Dacks J.B."/>
            <person name="Durnford D.G."/>
            <person name="Fast N.M."/>
            <person name="Green B.R."/>
            <person name="Grisdale C."/>
            <person name="Hempe F."/>
            <person name="Henrissat B."/>
            <person name="Hoppner M.P."/>
            <person name="Ishida K.-I."/>
            <person name="Kim E."/>
            <person name="Koreny L."/>
            <person name="Kroth P.G."/>
            <person name="Liu Y."/>
            <person name="Malik S.-B."/>
            <person name="Maier U.G."/>
            <person name="McRose D."/>
            <person name="Mock T."/>
            <person name="Neilson J.A."/>
            <person name="Onodera N.T."/>
            <person name="Poole A.M."/>
            <person name="Pritham E.J."/>
            <person name="Richards T.A."/>
            <person name="Rocap G."/>
            <person name="Roy S.W."/>
            <person name="Sarai C."/>
            <person name="Schaack S."/>
            <person name="Shirato S."/>
            <person name="Slamovits C.H."/>
            <person name="Spencer D.F."/>
            <person name="Suzuki S."/>
            <person name="Worden A.Z."/>
            <person name="Zauner S."/>
            <person name="Barry K."/>
            <person name="Bell C."/>
            <person name="Bharti A.K."/>
            <person name="Crow J.A."/>
            <person name="Grimwood J."/>
            <person name="Kramer R."/>
            <person name="Lindquist E."/>
            <person name="Lucas S."/>
            <person name="Salamov A."/>
            <person name="McFadden G.I."/>
            <person name="Lane C.E."/>
            <person name="Keeling P.J."/>
            <person name="Gray M.W."/>
            <person name="Grigoriev I.V."/>
            <person name="Archibald J.M."/>
        </authorList>
    </citation>
    <scope>NUCLEOTIDE SEQUENCE</scope>
    <source>
        <strain evidence="5">CCMP2712</strain>
    </source>
</reference>
<dbReference type="KEGG" id="gtt:GUITHDRAFT_111103"/>
<dbReference type="Proteomes" id="UP000011087">
    <property type="component" value="Unassembled WGS sequence"/>
</dbReference>
<keyword evidence="2" id="KW-0812">Transmembrane</keyword>
<proteinExistence type="predicted"/>
<keyword evidence="2" id="KW-1133">Transmembrane helix</keyword>
<feature type="transmembrane region" description="Helical" evidence="2">
    <location>
        <begin position="811"/>
        <end position="830"/>
    </location>
</feature>
<keyword evidence="2" id="KW-0472">Membrane</keyword>
<dbReference type="HOGENOM" id="CLU_005527_0_0_1"/>
<dbReference type="RefSeq" id="XP_005830037.1">
    <property type="nucleotide sequence ID" value="XM_005829980.1"/>
</dbReference>
<dbReference type="AlphaFoldDB" id="L1J3Z8"/>
<organism evidence="3">
    <name type="scientific">Guillardia theta (strain CCMP2712)</name>
    <name type="common">Cryptophyte</name>
    <dbReference type="NCBI Taxonomy" id="905079"/>
    <lineage>
        <taxon>Eukaryota</taxon>
        <taxon>Cryptophyceae</taxon>
        <taxon>Pyrenomonadales</taxon>
        <taxon>Geminigeraceae</taxon>
        <taxon>Guillardia</taxon>
    </lineage>
</organism>
<feature type="transmembrane region" description="Helical" evidence="2">
    <location>
        <begin position="864"/>
        <end position="881"/>
    </location>
</feature>
<evidence type="ECO:0000256" key="1">
    <source>
        <dbReference type="SAM" id="MobiDB-lite"/>
    </source>
</evidence>
<feature type="transmembrane region" description="Helical" evidence="2">
    <location>
        <begin position="138"/>
        <end position="159"/>
    </location>
</feature>
<reference evidence="3 5" key="1">
    <citation type="journal article" date="2012" name="Nature">
        <title>Algal genomes reveal evolutionary mosaicism and the fate of nucleomorphs.</title>
        <authorList>
            <consortium name="DOE Joint Genome Institute"/>
            <person name="Curtis B.A."/>
            <person name="Tanifuji G."/>
            <person name="Burki F."/>
            <person name="Gruber A."/>
            <person name="Irimia M."/>
            <person name="Maruyama S."/>
            <person name="Arias M.C."/>
            <person name="Ball S.G."/>
            <person name="Gile G.H."/>
            <person name="Hirakawa Y."/>
            <person name="Hopkins J.F."/>
            <person name="Kuo A."/>
            <person name="Rensing S.A."/>
            <person name="Schmutz J."/>
            <person name="Symeonidi A."/>
            <person name="Elias M."/>
            <person name="Eveleigh R.J."/>
            <person name="Herman E.K."/>
            <person name="Klute M.J."/>
            <person name="Nakayama T."/>
            <person name="Obornik M."/>
            <person name="Reyes-Prieto A."/>
            <person name="Armbrust E.V."/>
            <person name="Aves S.J."/>
            <person name="Beiko R.G."/>
            <person name="Coutinho P."/>
            <person name="Dacks J.B."/>
            <person name="Durnford D.G."/>
            <person name="Fast N.M."/>
            <person name="Green B.R."/>
            <person name="Grisdale C.J."/>
            <person name="Hempel F."/>
            <person name="Henrissat B."/>
            <person name="Hoppner M.P."/>
            <person name="Ishida K."/>
            <person name="Kim E."/>
            <person name="Koreny L."/>
            <person name="Kroth P.G."/>
            <person name="Liu Y."/>
            <person name="Malik S.B."/>
            <person name="Maier U.G."/>
            <person name="McRose D."/>
            <person name="Mock T."/>
            <person name="Neilson J.A."/>
            <person name="Onodera N.T."/>
            <person name="Poole A.M."/>
            <person name="Pritham E.J."/>
            <person name="Richards T.A."/>
            <person name="Rocap G."/>
            <person name="Roy S.W."/>
            <person name="Sarai C."/>
            <person name="Schaack S."/>
            <person name="Shirato S."/>
            <person name="Slamovits C.H."/>
            <person name="Spencer D.F."/>
            <person name="Suzuki S."/>
            <person name="Worden A.Z."/>
            <person name="Zauner S."/>
            <person name="Barry K."/>
            <person name="Bell C."/>
            <person name="Bharti A.K."/>
            <person name="Crow J.A."/>
            <person name="Grimwood J."/>
            <person name="Kramer R."/>
            <person name="Lindquist E."/>
            <person name="Lucas S."/>
            <person name="Salamov A."/>
            <person name="McFadden G.I."/>
            <person name="Lane C.E."/>
            <person name="Keeling P.J."/>
            <person name="Gray M.W."/>
            <person name="Grigoriev I.V."/>
            <person name="Archibald J.M."/>
        </authorList>
    </citation>
    <scope>NUCLEOTIDE SEQUENCE</scope>
    <source>
        <strain evidence="3 5">CCMP2712</strain>
    </source>
</reference>
<protein>
    <recommendedName>
        <fullName evidence="6">RelA/SpoT domain-containing protein</fullName>
    </recommendedName>
</protein>
<evidence type="ECO:0000313" key="3">
    <source>
        <dbReference type="EMBL" id="EKX43057.1"/>
    </source>
</evidence>
<dbReference type="GeneID" id="17299682"/>
<feature type="transmembrane region" description="Helical" evidence="2">
    <location>
        <begin position="919"/>
        <end position="937"/>
    </location>
</feature>
<reference evidence="4" key="3">
    <citation type="submission" date="2016-03" db="UniProtKB">
        <authorList>
            <consortium name="EnsemblProtists"/>
        </authorList>
    </citation>
    <scope>IDENTIFICATION</scope>
</reference>
<dbReference type="EnsemblProtists" id="EKX43057">
    <property type="protein sequence ID" value="EKX43057"/>
    <property type="gene ID" value="GUITHDRAFT_111103"/>
</dbReference>
<evidence type="ECO:0008006" key="6">
    <source>
        <dbReference type="Google" id="ProtNLM"/>
    </source>
</evidence>
<feature type="transmembrane region" description="Helical" evidence="2">
    <location>
        <begin position="888"/>
        <end position="907"/>
    </location>
</feature>
<name>L1J3Z8_GUITC</name>
<feature type="region of interest" description="Disordered" evidence="1">
    <location>
        <begin position="316"/>
        <end position="341"/>
    </location>
</feature>
<dbReference type="EMBL" id="JH993013">
    <property type="protein sequence ID" value="EKX43057.1"/>
    <property type="molecule type" value="Genomic_DNA"/>
</dbReference>
<evidence type="ECO:0000313" key="4">
    <source>
        <dbReference type="EnsemblProtists" id="EKX43057"/>
    </source>
</evidence>
<dbReference type="PaxDb" id="55529-EKX43057"/>
<gene>
    <name evidence="3" type="ORF">GUITHDRAFT_111103</name>
</gene>
<sequence length="1220" mass="137128">MHDSSLEFARFYSHSQGDRLQRCVEQRVIYRSKPSVIFFSYEPLSALLAWPPAQVALALLSGAWIALCAVKMRWVQEAGYFSLVIGGKRVREYSTEAYARSQFLACSWEMPLEIATNFISGVICVVVVLLASRRQIEVAKLVVIAYGVLDAILNLLIFVRMMSQGAGRTGLNTPSYSFIVFVLTVSGRGDAWEGGRAESSVQDLLVFPVPVAYIEPYAVELVALSGAIRTGTGLAAGGWRYPSVGMLGAGAAFLLMRERLRLQALQEARKEAACGLEERWEEMRTSSAIETLSRVVKRATAYAELDGRCREPIVVVSTEDSSQSPEEIEAEEPRSATGRQTHQACAASLDQLYAQAVLLDPIFLLKVQSLAETVDGYLPAWEGREGPSYVRWREAVADRSMERRVRWASIKSASRAIEKVQLLCHGRLSDLTDVVRQSLVFTGVEELTEGVRAVLEDPELEVVRIKNRLDEAYDSRLSGGYRDVAINVRVVNEETRRKGVEGHVCELRLAVMPMHQLVYSTSSLRYQSYKQILSFRRDCFKPWQVLGMLARQLSLGLLVPASLRSGGASMSPSDFTSSLSSCKDEEGDRSEVTLARVRSHHRGNVLDEHLERAAHGLDEVATSTIMFSSTPLTNAVNKHFFQAILFMVGVAYGYFVFAGAKAHATFTNGAMSSTLYRLELRRVRDRSVGARAELYKSSFALVRDACSRFHPSSVSVDNASLYFTFNESVVVNGWQLEIAADPEQAQYDPQELVLERWEQATKAGNASWVEVSSFSCSDWPGLQLCDASPELARGTSIRFELRQTWRSTLRYVNYVLPSSFCFLAVFFALMRNSFVAKTFAASCFHVVGLMELATSMPLSLRDPLSAHDFLFGIADLSYGLILQFREKYTLHVLPVYIIFISIGATAVDMDWFRSSKSFSMDYIPFTAYVLLSVWLYFQVSRKLQFRRAMSYVKEEQVKYDQCWALLLEQDDSKPQLTRLADICSLHPAGRAEQWSSRDVDCENSKPSIFDLSLLCVPSWTGPGKANPVMRVESLDQLYAQAVLLDPTFLLKVQSLAETVDGYLPAWEGREGPSYVRWREAVADRSMERRVRWASIKSASRAIEKVVRSYSYQVYCLTDVVRQSLVFTGVEELTEGVRAVLEDPELEVVRIKNRLDEAYDSRLSGGYRDVAINVRVVNEETRRKGVEGHVCELRLILKEFHALKSMDGHKRYVRFRNSIGE</sequence>